<name>A0ACB9KU95_BAUVA</name>
<comment type="caution">
    <text evidence="1">The sequence shown here is derived from an EMBL/GenBank/DDBJ whole genome shotgun (WGS) entry which is preliminary data.</text>
</comment>
<dbReference type="EMBL" id="CM039438">
    <property type="protein sequence ID" value="KAI4300926.1"/>
    <property type="molecule type" value="Genomic_DNA"/>
</dbReference>
<dbReference type="Proteomes" id="UP000828941">
    <property type="component" value="Chromosome 13"/>
</dbReference>
<accession>A0ACB9KU95</accession>
<reference evidence="1 2" key="1">
    <citation type="journal article" date="2022" name="DNA Res.">
        <title>Chromosomal-level genome assembly of the orchid tree Bauhinia variegata (Leguminosae; Cercidoideae) supports the allotetraploid origin hypothesis of Bauhinia.</title>
        <authorList>
            <person name="Zhong Y."/>
            <person name="Chen Y."/>
            <person name="Zheng D."/>
            <person name="Pang J."/>
            <person name="Liu Y."/>
            <person name="Luo S."/>
            <person name="Meng S."/>
            <person name="Qian L."/>
            <person name="Wei D."/>
            <person name="Dai S."/>
            <person name="Zhou R."/>
        </authorList>
    </citation>
    <scope>NUCLEOTIDE SEQUENCE [LARGE SCALE GENOMIC DNA]</scope>
    <source>
        <strain evidence="1">BV-YZ2020</strain>
    </source>
</reference>
<keyword evidence="2" id="KW-1185">Reference proteome</keyword>
<protein>
    <submittedName>
        <fullName evidence="1">Uncharacterized protein</fullName>
    </submittedName>
</protein>
<sequence length="539" mass="60929">MSSMPVSPLSCSLENELKIEEAEFPERQIGNEGLRKRILRKGVSWQTPFPGDEVQVHFKGRVENGASFESSYDKGTPFQFKVGHCEVIKGWDEGVATMKKGERAILRIPPKLAYGEQGSPPLVPPNSTLIFDVEMISWSSIRDLTGDGGIIKKTTREGEGWASPRDSDEVLVKYEARIENGTLVSESDQGVEFNVSEGYLCPAMSIAVKTMRKGEEAELALQFSYGLTEISKKTTKIDGCLQANSKLSTIKIELVSWRSVIDVTGDKKILKKIKKAGEGFDRPNEGSKVKVIYLTKLEDGTIIERKGTEEEPFEFTTQEGQVPEGIERAIMTMRKGEQALVTVSADYLSDRDGLKTISANEVLHYEVDLVDFIKEKPFWKMNTQEKIEACERRKHDGNLLFKAENFMRASKKYEKAVEYIEFDHSFTDDEKCHATTLRISCYLNNAACKLKLGEYAEASKLCTKVLERDPFNVKALYRRCQAYMKTSDLEKAEADIKKALTIDSNNRDLRLEYKELKLKQKEHSRCQADIFSTMLSKMG</sequence>
<proteinExistence type="predicted"/>
<evidence type="ECO:0000313" key="1">
    <source>
        <dbReference type="EMBL" id="KAI4300926.1"/>
    </source>
</evidence>
<organism evidence="1 2">
    <name type="scientific">Bauhinia variegata</name>
    <name type="common">Purple orchid tree</name>
    <name type="synonym">Phanera variegata</name>
    <dbReference type="NCBI Taxonomy" id="167791"/>
    <lineage>
        <taxon>Eukaryota</taxon>
        <taxon>Viridiplantae</taxon>
        <taxon>Streptophyta</taxon>
        <taxon>Embryophyta</taxon>
        <taxon>Tracheophyta</taxon>
        <taxon>Spermatophyta</taxon>
        <taxon>Magnoliopsida</taxon>
        <taxon>eudicotyledons</taxon>
        <taxon>Gunneridae</taxon>
        <taxon>Pentapetalae</taxon>
        <taxon>rosids</taxon>
        <taxon>fabids</taxon>
        <taxon>Fabales</taxon>
        <taxon>Fabaceae</taxon>
        <taxon>Cercidoideae</taxon>
        <taxon>Cercideae</taxon>
        <taxon>Bauhiniinae</taxon>
        <taxon>Bauhinia</taxon>
    </lineage>
</organism>
<gene>
    <name evidence="1" type="ORF">L6164_034252</name>
</gene>
<evidence type="ECO:0000313" key="2">
    <source>
        <dbReference type="Proteomes" id="UP000828941"/>
    </source>
</evidence>